<dbReference type="STRING" id="431595.K3X9Y4"/>
<evidence type="ECO:0000259" key="2">
    <source>
        <dbReference type="PROSITE" id="PS50162"/>
    </source>
</evidence>
<dbReference type="InParanoid" id="K3X9Y4"/>
<reference evidence="4" key="1">
    <citation type="journal article" date="2010" name="Genome Biol.">
        <title>Genome sequence of the necrotrophic plant pathogen Pythium ultimum reveals original pathogenicity mechanisms and effector repertoire.</title>
        <authorList>
            <person name="Levesque C.A."/>
            <person name="Brouwer H."/>
            <person name="Cano L."/>
            <person name="Hamilton J.P."/>
            <person name="Holt C."/>
            <person name="Huitema E."/>
            <person name="Raffaele S."/>
            <person name="Robideau G.P."/>
            <person name="Thines M."/>
            <person name="Win J."/>
            <person name="Zerillo M.M."/>
            <person name="Beakes G.W."/>
            <person name="Boore J.L."/>
            <person name="Busam D."/>
            <person name="Dumas B."/>
            <person name="Ferriera S."/>
            <person name="Fuerstenberg S.I."/>
            <person name="Gachon C.M."/>
            <person name="Gaulin E."/>
            <person name="Govers F."/>
            <person name="Grenville-Briggs L."/>
            <person name="Horner N."/>
            <person name="Hostetler J."/>
            <person name="Jiang R.H."/>
            <person name="Johnson J."/>
            <person name="Krajaejun T."/>
            <person name="Lin H."/>
            <person name="Meijer H.J."/>
            <person name="Moore B."/>
            <person name="Morris P."/>
            <person name="Phuntmart V."/>
            <person name="Puiu D."/>
            <person name="Shetty J."/>
            <person name="Stajich J.E."/>
            <person name="Tripathy S."/>
            <person name="Wawra S."/>
            <person name="van West P."/>
            <person name="Whitty B.R."/>
            <person name="Coutinho P.M."/>
            <person name="Henrissat B."/>
            <person name="Martin F."/>
            <person name="Thomas P.D."/>
            <person name="Tyler B.M."/>
            <person name="De Vries R.P."/>
            <person name="Kamoun S."/>
            <person name="Yandell M."/>
            <person name="Tisserat N."/>
            <person name="Buell C.R."/>
        </authorList>
    </citation>
    <scope>NUCLEOTIDE SEQUENCE</scope>
    <source>
        <strain evidence="4">DAOM:BR144</strain>
    </source>
</reference>
<dbReference type="Pfam" id="PF08423">
    <property type="entry name" value="Rad51"/>
    <property type="match status" value="1"/>
</dbReference>
<dbReference type="InterPro" id="IPR030548">
    <property type="entry name" value="RAD51B"/>
</dbReference>
<dbReference type="OMA" id="QHRIMAI"/>
<dbReference type="InterPro" id="IPR020588">
    <property type="entry name" value="RecA_ATP-bd"/>
</dbReference>
<organism evidence="3 4">
    <name type="scientific">Globisporangium ultimum (strain ATCC 200006 / CBS 805.95 / DAOM BR144)</name>
    <name type="common">Pythium ultimum</name>
    <dbReference type="NCBI Taxonomy" id="431595"/>
    <lineage>
        <taxon>Eukaryota</taxon>
        <taxon>Sar</taxon>
        <taxon>Stramenopiles</taxon>
        <taxon>Oomycota</taxon>
        <taxon>Peronosporomycetes</taxon>
        <taxon>Pythiales</taxon>
        <taxon>Pythiaceae</taxon>
        <taxon>Globisporangium</taxon>
    </lineage>
</organism>
<sequence>MLQRALVKESVAERQQQLFHAAGIRHYKQLAMRSSWDLAHAVDVSVQEMELMRHGKAFEMFIESANHPMFLRTGLPAMDQALNGGINYGGITEFTGIAGIGKSQLAMTLSVLCAIEYPAATVLYFDTEHNFSAKRLKELEESMHAMNVKLLVIDSVASLFMKVVLERYPQHRIMAIVKSPVAGYVVQPYAIDESGVQASVDEATLSTVETDNFDVHDDLLYDLASLPMVEPSCTFRSTQKSSAREENDGENSDESSFDLFDLVSDSNDEDDEYDKSIGDLTEDR</sequence>
<dbReference type="VEuPathDB" id="FungiDB:PYU1_G014004"/>
<dbReference type="AlphaFoldDB" id="K3X9Y4"/>
<dbReference type="InterPro" id="IPR013632">
    <property type="entry name" value="Rad51_C"/>
</dbReference>
<dbReference type="SUPFAM" id="SSF52540">
    <property type="entry name" value="P-loop containing nucleoside triphosphate hydrolases"/>
    <property type="match status" value="1"/>
</dbReference>
<dbReference type="EMBL" id="GL376616">
    <property type="status" value="NOT_ANNOTATED_CDS"/>
    <property type="molecule type" value="Genomic_DNA"/>
</dbReference>
<dbReference type="GO" id="GO:0003697">
    <property type="term" value="F:single-stranded DNA binding"/>
    <property type="evidence" value="ECO:0007669"/>
    <property type="project" value="TreeGrafter"/>
</dbReference>
<dbReference type="PROSITE" id="PS50162">
    <property type="entry name" value="RECA_2"/>
    <property type="match status" value="1"/>
</dbReference>
<feature type="domain" description="RecA family profile 1" evidence="2">
    <location>
        <begin position="67"/>
        <end position="284"/>
    </location>
</feature>
<dbReference type="GO" id="GO:0140664">
    <property type="term" value="F:ATP-dependent DNA damage sensor activity"/>
    <property type="evidence" value="ECO:0007669"/>
    <property type="project" value="InterPro"/>
</dbReference>
<dbReference type="PANTHER" id="PTHR46456">
    <property type="entry name" value="DNA REPAIR PROTEIN RAD51 HOMOLOG 2"/>
    <property type="match status" value="1"/>
</dbReference>
<dbReference type="GO" id="GO:0003690">
    <property type="term" value="F:double-stranded DNA binding"/>
    <property type="evidence" value="ECO:0007669"/>
    <property type="project" value="TreeGrafter"/>
</dbReference>
<dbReference type="GO" id="GO:0000724">
    <property type="term" value="P:double-strand break repair via homologous recombination"/>
    <property type="evidence" value="ECO:0007669"/>
    <property type="project" value="InterPro"/>
</dbReference>
<evidence type="ECO:0000256" key="1">
    <source>
        <dbReference type="SAM" id="MobiDB-lite"/>
    </source>
</evidence>
<dbReference type="Gene3D" id="3.40.50.300">
    <property type="entry name" value="P-loop containing nucleotide triphosphate hydrolases"/>
    <property type="match status" value="1"/>
</dbReference>
<proteinExistence type="predicted"/>
<feature type="region of interest" description="Disordered" evidence="1">
    <location>
        <begin position="236"/>
        <end position="284"/>
    </location>
</feature>
<dbReference type="eggNOG" id="KOG1433">
    <property type="taxonomic scope" value="Eukaryota"/>
</dbReference>
<evidence type="ECO:0000313" key="3">
    <source>
        <dbReference type="EnsemblProtists" id="PYU1_T014033"/>
    </source>
</evidence>
<dbReference type="Proteomes" id="UP000019132">
    <property type="component" value="Unassembled WGS sequence"/>
</dbReference>
<reference evidence="4" key="2">
    <citation type="submission" date="2010-04" db="EMBL/GenBank/DDBJ databases">
        <authorList>
            <person name="Buell R."/>
            <person name="Hamilton J."/>
            <person name="Hostetler J."/>
        </authorList>
    </citation>
    <scope>NUCLEOTIDE SEQUENCE [LARGE SCALE GENOMIC DNA]</scope>
    <source>
        <strain evidence="4">DAOM:BR144</strain>
    </source>
</reference>
<dbReference type="PANTHER" id="PTHR46456:SF1">
    <property type="entry name" value="DNA REPAIR PROTEIN RAD51 HOMOLOG 2"/>
    <property type="match status" value="1"/>
</dbReference>
<dbReference type="GO" id="GO:0033063">
    <property type="term" value="C:Rad51B-Rad51C-Rad51D-XRCC2 complex"/>
    <property type="evidence" value="ECO:0007669"/>
    <property type="project" value="InterPro"/>
</dbReference>
<evidence type="ECO:0000313" key="4">
    <source>
        <dbReference type="Proteomes" id="UP000019132"/>
    </source>
</evidence>
<dbReference type="InterPro" id="IPR027417">
    <property type="entry name" value="P-loop_NTPase"/>
</dbReference>
<dbReference type="EnsemblProtists" id="PYU1_T014033">
    <property type="protein sequence ID" value="PYU1_T014033"/>
    <property type="gene ID" value="PYU1_G014004"/>
</dbReference>
<accession>K3X9Y4</accession>
<dbReference type="GO" id="GO:0000400">
    <property type="term" value="F:four-way junction DNA binding"/>
    <property type="evidence" value="ECO:0007669"/>
    <property type="project" value="TreeGrafter"/>
</dbReference>
<dbReference type="GO" id="GO:0005657">
    <property type="term" value="C:replication fork"/>
    <property type="evidence" value="ECO:0007669"/>
    <property type="project" value="TreeGrafter"/>
</dbReference>
<dbReference type="GO" id="GO:0005524">
    <property type="term" value="F:ATP binding"/>
    <property type="evidence" value="ECO:0007669"/>
    <property type="project" value="InterPro"/>
</dbReference>
<feature type="compositionally biased region" description="Basic and acidic residues" evidence="1">
    <location>
        <begin position="274"/>
        <end position="284"/>
    </location>
</feature>
<reference evidence="3" key="3">
    <citation type="submission" date="2015-02" db="UniProtKB">
        <authorList>
            <consortium name="EnsemblProtists"/>
        </authorList>
    </citation>
    <scope>IDENTIFICATION</scope>
    <source>
        <strain evidence="3">DAOM BR144</strain>
    </source>
</reference>
<dbReference type="HOGENOM" id="CLU_056290_0_0_1"/>
<feature type="compositionally biased region" description="Acidic residues" evidence="1">
    <location>
        <begin position="247"/>
        <end position="256"/>
    </location>
</feature>
<keyword evidence="4" id="KW-1185">Reference proteome</keyword>
<protein>
    <recommendedName>
        <fullName evidence="2">RecA family profile 1 domain-containing protein</fullName>
    </recommendedName>
</protein>
<name>K3X9Y4_GLOUD</name>